<organism evidence="2 3">
    <name type="scientific">Lepraria neglecta</name>
    <dbReference type="NCBI Taxonomy" id="209136"/>
    <lineage>
        <taxon>Eukaryota</taxon>
        <taxon>Fungi</taxon>
        <taxon>Dikarya</taxon>
        <taxon>Ascomycota</taxon>
        <taxon>Pezizomycotina</taxon>
        <taxon>Lecanoromycetes</taxon>
        <taxon>OSLEUM clade</taxon>
        <taxon>Lecanoromycetidae</taxon>
        <taxon>Lecanorales</taxon>
        <taxon>Lecanorineae</taxon>
        <taxon>Stereocaulaceae</taxon>
        <taxon>Lepraria</taxon>
    </lineage>
</organism>
<reference evidence="2" key="1">
    <citation type="submission" date="2022-11" db="EMBL/GenBank/DDBJ databases">
        <title>Chromosomal genome sequence assembly and mating type (MAT) locus characterization of the leprose asexual lichenized fungus Lepraria neglecta (Nyl.) Erichsen.</title>
        <authorList>
            <person name="Allen J.L."/>
            <person name="Pfeffer B."/>
        </authorList>
    </citation>
    <scope>NUCLEOTIDE SEQUENCE</scope>
    <source>
        <strain evidence="2">Allen 5258</strain>
    </source>
</reference>
<feature type="region of interest" description="Disordered" evidence="1">
    <location>
        <begin position="240"/>
        <end position="305"/>
    </location>
</feature>
<feature type="compositionally biased region" description="Low complexity" evidence="1">
    <location>
        <begin position="283"/>
        <end position="298"/>
    </location>
</feature>
<evidence type="ECO:0000313" key="2">
    <source>
        <dbReference type="EMBL" id="KAK3169557.1"/>
    </source>
</evidence>
<feature type="region of interest" description="Disordered" evidence="1">
    <location>
        <begin position="479"/>
        <end position="502"/>
    </location>
</feature>
<gene>
    <name evidence="2" type="ORF">OEA41_008941</name>
</gene>
<feature type="compositionally biased region" description="Gly residues" evidence="1">
    <location>
        <begin position="386"/>
        <end position="396"/>
    </location>
</feature>
<comment type="caution">
    <text evidence="2">The sequence shown here is derived from an EMBL/GenBank/DDBJ whole genome shotgun (WGS) entry which is preliminary data.</text>
</comment>
<feature type="region of interest" description="Disordered" evidence="1">
    <location>
        <begin position="385"/>
        <end position="463"/>
    </location>
</feature>
<proteinExistence type="predicted"/>
<feature type="compositionally biased region" description="Basic residues" evidence="1">
    <location>
        <begin position="479"/>
        <end position="489"/>
    </location>
</feature>
<feature type="compositionally biased region" description="Low complexity" evidence="1">
    <location>
        <begin position="427"/>
        <end position="462"/>
    </location>
</feature>
<feature type="region of interest" description="Disordered" evidence="1">
    <location>
        <begin position="50"/>
        <end position="95"/>
    </location>
</feature>
<sequence length="927" mass="97319">MEEHKVLAIVVLRVYQEYRDAGVHRTTIGCVSWTTQLTVNNCPTGPPVILSSPSSVGSNGGGASAPNSSPNRKTETGNSSPTSPPPALSPGATVVTGTAGGQMITETFIPTTYTQFTTVTGIITTTVVNSQGTTVTVVVGPSGVGWTPFNQPTNAPAISSPLALPSAAGKPQASSQPGASSQTVVTGTVGSQTITEIFVPTTISSLASLASTITSTITGAQSSTETLVIGPGGVAWTPLSQAPSGVPQLNPSTIPPGNTNTASLTQPSSSPTITSAPNTGQPSSVTTSAAAQSSASGALDDPNPSETTIIVGGTKLHYSKETIQSLSTITAPTTITTPMLETNKDGSIFTVSAAAIIIGPGGTWWNGGTGGFGIHGPSCIWPFCPPGGGGDVGGSGSDSDPTDPNTPGSSEEPSDPDDDKNSKSQESQGTSTPSTTITSGTTSSSSSSSSSPSSTASGQPCSPDCATCNENPTKFKLKMPRRGLSHRTLKPPGKSLNKRTLRTPADYGGNVMNFLLSEYSFAEWLDIHGTNGGPSTGFARGLGNQRYDAAVHGLFGCTSVVVVSQAGMWISHFWEIPSFRATQENWGQPRTAPDIVNFNDQVINQVQNGGRDISGLRQFAVAGGEFDAPQRPVWAIVTPRDFSGVAGSWRYEPEVNQIKSVLNTLFPAAPPIIIDYQPRPSLNDQTNTASGKILFQYDPFQAMVADNNNPCNVYQQAMFRLWVEDRPNYVWQKYWAAEANQLITDFSNYNSHRKRGNGPACQIPSSLIQASTELSGVDMTFSTAPDPDATHWVTLSALSGATSGAPFPTSSASATSLNCMTDGAPWFSPTRLVPLLDNFNKSLLISPVAYESPRAVHYKMPSHSYAAEEAFWTKGVISSLESPLTFDSSAGKPVARPKKRRLKNMVLWQIRCSVLETRDILRIGVRL</sequence>
<dbReference type="AlphaFoldDB" id="A0AAE0DGC1"/>
<feature type="compositionally biased region" description="Low complexity" evidence="1">
    <location>
        <begin position="397"/>
        <end position="411"/>
    </location>
</feature>
<accession>A0AAE0DGC1</accession>
<dbReference type="EMBL" id="JASNWA010000009">
    <property type="protein sequence ID" value="KAK3169557.1"/>
    <property type="molecule type" value="Genomic_DNA"/>
</dbReference>
<evidence type="ECO:0000256" key="1">
    <source>
        <dbReference type="SAM" id="MobiDB-lite"/>
    </source>
</evidence>
<keyword evidence="3" id="KW-1185">Reference proteome</keyword>
<feature type="compositionally biased region" description="Polar residues" evidence="1">
    <location>
        <begin position="240"/>
        <end position="282"/>
    </location>
</feature>
<name>A0AAE0DGC1_9LECA</name>
<evidence type="ECO:0000313" key="3">
    <source>
        <dbReference type="Proteomes" id="UP001276659"/>
    </source>
</evidence>
<protein>
    <submittedName>
        <fullName evidence="2">Uncharacterized protein</fullName>
    </submittedName>
</protein>
<feature type="region of interest" description="Disordered" evidence="1">
    <location>
        <begin position="157"/>
        <end position="183"/>
    </location>
</feature>
<dbReference type="Proteomes" id="UP001276659">
    <property type="component" value="Unassembled WGS sequence"/>
</dbReference>